<reference evidence="1 2" key="1">
    <citation type="submission" date="2018-06" db="EMBL/GenBank/DDBJ databases">
        <authorList>
            <consortium name="Pathogen Informatics"/>
            <person name="Doyle S."/>
        </authorList>
    </citation>
    <scope>NUCLEOTIDE SEQUENCE [LARGE SCALE GENOMIC DNA]</scope>
    <source>
        <strain evidence="1 2">NCTC11544</strain>
    </source>
</reference>
<name>A0A380AHE5_9GAMM</name>
<accession>A0A380AHE5</accession>
<proteinExistence type="predicted"/>
<dbReference type="AlphaFoldDB" id="A0A380AHE5"/>
<sequence>MNNNLLTGGNLKVFYSLDVGNSSPSSSLLKQVNEIAEFPAVAIQNQAAKFETYDNDYASVLMGDKSIEAFPITVNLIADDISHQYLTQAAKNQSVLQVKVQYEEAEDQEAFILLNGYISSYSDSGDKDSAVTRSFIFTPETLVAQGIADVQPVLRQGDFGVGSNGVDTPQYQLPMAG</sequence>
<dbReference type="Gene3D" id="4.10.410.40">
    <property type="match status" value="1"/>
</dbReference>
<evidence type="ECO:0000313" key="1">
    <source>
        <dbReference type="EMBL" id="SUI80732.1"/>
    </source>
</evidence>
<gene>
    <name evidence="1" type="ORF">NCTC11544_04198</name>
</gene>
<dbReference type="EMBL" id="UGYN01000002">
    <property type="protein sequence ID" value="SUI80732.1"/>
    <property type="molecule type" value="Genomic_DNA"/>
</dbReference>
<organism evidence="1 2">
    <name type="scientific">Serratia quinivorans</name>
    <dbReference type="NCBI Taxonomy" id="137545"/>
    <lineage>
        <taxon>Bacteria</taxon>
        <taxon>Pseudomonadati</taxon>
        <taxon>Pseudomonadota</taxon>
        <taxon>Gammaproteobacteria</taxon>
        <taxon>Enterobacterales</taxon>
        <taxon>Yersiniaceae</taxon>
        <taxon>Serratia</taxon>
    </lineage>
</organism>
<dbReference type="Proteomes" id="UP000255529">
    <property type="component" value="Unassembled WGS sequence"/>
</dbReference>
<protein>
    <submittedName>
        <fullName evidence="1">Uncharacterized protein</fullName>
    </submittedName>
</protein>
<evidence type="ECO:0000313" key="2">
    <source>
        <dbReference type="Proteomes" id="UP000255529"/>
    </source>
</evidence>